<name>A0A5N6PB32_9ASTR</name>
<dbReference type="Proteomes" id="UP000326396">
    <property type="component" value="Linkage Group LG13"/>
</dbReference>
<evidence type="ECO:0000313" key="1">
    <source>
        <dbReference type="EMBL" id="KAD6118702.1"/>
    </source>
</evidence>
<dbReference type="EMBL" id="SZYD01000005">
    <property type="protein sequence ID" value="KAD6118702.1"/>
    <property type="molecule type" value="Genomic_DNA"/>
</dbReference>
<organism evidence="1 2">
    <name type="scientific">Mikania micrantha</name>
    <name type="common">bitter vine</name>
    <dbReference type="NCBI Taxonomy" id="192012"/>
    <lineage>
        <taxon>Eukaryota</taxon>
        <taxon>Viridiplantae</taxon>
        <taxon>Streptophyta</taxon>
        <taxon>Embryophyta</taxon>
        <taxon>Tracheophyta</taxon>
        <taxon>Spermatophyta</taxon>
        <taxon>Magnoliopsida</taxon>
        <taxon>eudicotyledons</taxon>
        <taxon>Gunneridae</taxon>
        <taxon>Pentapetalae</taxon>
        <taxon>asterids</taxon>
        <taxon>campanulids</taxon>
        <taxon>Asterales</taxon>
        <taxon>Asteraceae</taxon>
        <taxon>Asteroideae</taxon>
        <taxon>Heliantheae alliance</taxon>
        <taxon>Eupatorieae</taxon>
        <taxon>Mikania</taxon>
    </lineage>
</organism>
<proteinExistence type="predicted"/>
<sequence>MSCWVFGGKQSDTAAAKKKKRGRRKGIFVTFDLATFPADFPEFQASDRLHFWTASSSYPEEFIQRWVLFNNVRKSGFRAPVHSRLFVGLGLRVFHVKDEEKVDGSGDCVDGDEEMEELLNVDEVADEDVGEGVDCSRRSKGMEGF</sequence>
<keyword evidence="2" id="KW-1185">Reference proteome</keyword>
<accession>A0A5N6PB32</accession>
<evidence type="ECO:0000313" key="2">
    <source>
        <dbReference type="Proteomes" id="UP000326396"/>
    </source>
</evidence>
<protein>
    <submittedName>
        <fullName evidence="1">Uncharacterized protein</fullName>
    </submittedName>
</protein>
<dbReference type="AlphaFoldDB" id="A0A5N6PB32"/>
<comment type="caution">
    <text evidence="1">The sequence shown here is derived from an EMBL/GenBank/DDBJ whole genome shotgun (WGS) entry which is preliminary data.</text>
</comment>
<reference evidence="1 2" key="1">
    <citation type="submission" date="2019-05" db="EMBL/GenBank/DDBJ databases">
        <title>Mikania micrantha, genome provides insights into the molecular mechanism of rapid growth.</title>
        <authorList>
            <person name="Liu B."/>
        </authorList>
    </citation>
    <scope>NUCLEOTIDE SEQUENCE [LARGE SCALE GENOMIC DNA]</scope>
    <source>
        <strain evidence="1">NLD-2019</strain>
        <tissue evidence="1">Leaf</tissue>
    </source>
</reference>
<gene>
    <name evidence="1" type="ORF">E3N88_09973</name>
</gene>